<dbReference type="PROSITE" id="PS50053">
    <property type="entry name" value="UBIQUITIN_2"/>
    <property type="match status" value="1"/>
</dbReference>
<organism evidence="2 3">
    <name type="scientific">Globodera pallida</name>
    <name type="common">Potato cyst nematode worm</name>
    <name type="synonym">Heterodera pallida</name>
    <dbReference type="NCBI Taxonomy" id="36090"/>
    <lineage>
        <taxon>Eukaryota</taxon>
        <taxon>Metazoa</taxon>
        <taxon>Ecdysozoa</taxon>
        <taxon>Nematoda</taxon>
        <taxon>Chromadorea</taxon>
        <taxon>Rhabditida</taxon>
        <taxon>Tylenchina</taxon>
        <taxon>Tylenchomorpha</taxon>
        <taxon>Tylenchoidea</taxon>
        <taxon>Heteroderidae</taxon>
        <taxon>Heteroderinae</taxon>
        <taxon>Globodera</taxon>
    </lineage>
</organism>
<dbReference type="InterPro" id="IPR050158">
    <property type="entry name" value="Ubiquitin_ubiquitin-like"/>
</dbReference>
<dbReference type="InterPro" id="IPR000626">
    <property type="entry name" value="Ubiquitin-like_dom"/>
</dbReference>
<dbReference type="WBParaSite" id="GPLIN_000516800">
    <property type="protein sequence ID" value="GPLIN_000516800"/>
    <property type="gene ID" value="GPLIN_000516800"/>
</dbReference>
<name>A0A183BX29_GLOPA</name>
<evidence type="ECO:0000313" key="2">
    <source>
        <dbReference type="Proteomes" id="UP000050741"/>
    </source>
</evidence>
<feature type="domain" description="Ubiquitin-like" evidence="1">
    <location>
        <begin position="1"/>
        <end position="39"/>
    </location>
</feature>
<evidence type="ECO:0000259" key="1">
    <source>
        <dbReference type="PROSITE" id="PS50053"/>
    </source>
</evidence>
<keyword evidence="2" id="KW-1185">Reference proteome</keyword>
<dbReference type="Pfam" id="PF00240">
    <property type="entry name" value="ubiquitin"/>
    <property type="match status" value="2"/>
</dbReference>
<dbReference type="PANTHER" id="PTHR10666">
    <property type="entry name" value="UBIQUITIN"/>
    <property type="match status" value="1"/>
</dbReference>
<accession>A0A183BX29</accession>
<proteinExistence type="predicted"/>
<dbReference type="InterPro" id="IPR029071">
    <property type="entry name" value="Ubiquitin-like_domsf"/>
</dbReference>
<reference evidence="3" key="2">
    <citation type="submission" date="2016-06" db="UniProtKB">
        <authorList>
            <consortium name="WormBaseParasite"/>
        </authorList>
    </citation>
    <scope>IDENTIFICATION</scope>
</reference>
<reference evidence="2" key="1">
    <citation type="submission" date="2014-05" db="EMBL/GenBank/DDBJ databases">
        <title>The genome and life-stage specific transcriptomes of Globodera pallida elucidate key aspects of plant parasitism by a cyst nematode.</title>
        <authorList>
            <person name="Cotton J.A."/>
            <person name="Lilley C.J."/>
            <person name="Jones L.M."/>
            <person name="Kikuchi T."/>
            <person name="Reid A.J."/>
            <person name="Thorpe P."/>
            <person name="Tsai I.J."/>
            <person name="Beasley H."/>
            <person name="Blok V."/>
            <person name="Cock P.J.A."/>
            <person name="Van den Akker S.E."/>
            <person name="Holroyd N."/>
            <person name="Hunt M."/>
            <person name="Mantelin S."/>
            <person name="Naghra H."/>
            <person name="Pain A."/>
            <person name="Palomares-Rius J.E."/>
            <person name="Zarowiecki M."/>
            <person name="Berriman M."/>
            <person name="Jones J.T."/>
            <person name="Urwin P.E."/>
        </authorList>
    </citation>
    <scope>NUCLEOTIDE SEQUENCE [LARGE SCALE GENOMIC DNA]</scope>
    <source>
        <strain evidence="2">Lindley</strain>
    </source>
</reference>
<dbReference type="Proteomes" id="UP000050741">
    <property type="component" value="Unassembled WGS sequence"/>
</dbReference>
<evidence type="ECO:0000313" key="3">
    <source>
        <dbReference type="WBParaSite" id="GPLIN_000516800"/>
    </source>
</evidence>
<protein>
    <submittedName>
        <fullName evidence="3">Ubiquitin-like domain-containing protein</fullName>
    </submittedName>
</protein>
<dbReference type="AlphaFoldDB" id="A0A183BX29"/>
<dbReference type="SUPFAM" id="SSF54236">
    <property type="entry name" value="Ubiquitin-like"/>
    <property type="match status" value="2"/>
</dbReference>
<dbReference type="Gene3D" id="3.10.20.90">
    <property type="entry name" value="Phosphatidylinositol 3-kinase Catalytic Subunit, Chain A, domain 1"/>
    <property type="match status" value="2"/>
</dbReference>
<sequence>MIQQTEGIPIDQQRLFIQLEDGRKLRDYNIQNGSTLGMQTEGIPIDQQRLFIQLEDGRKLRDYNIQNGSTLGMAFNQLSND</sequence>